<dbReference type="GO" id="GO:0047372">
    <property type="term" value="F:monoacylglycerol lipase activity"/>
    <property type="evidence" value="ECO:0007669"/>
    <property type="project" value="TreeGrafter"/>
</dbReference>
<dbReference type="InterPro" id="IPR000952">
    <property type="entry name" value="AB_hydrolase_4_CS"/>
</dbReference>
<evidence type="ECO:0000313" key="6">
    <source>
        <dbReference type="EMBL" id="SMA48579.1"/>
    </source>
</evidence>
<keyword evidence="2" id="KW-0719">Serine esterase</keyword>
<dbReference type="Gene3D" id="3.40.50.1820">
    <property type="entry name" value="alpha/beta hydrolase"/>
    <property type="match status" value="1"/>
</dbReference>
<dbReference type="OrthoDB" id="332676at2"/>
<dbReference type="InterPro" id="IPR012020">
    <property type="entry name" value="ABHD4"/>
</dbReference>
<evidence type="ECO:0000256" key="2">
    <source>
        <dbReference type="ARBA" id="ARBA00022487"/>
    </source>
</evidence>
<evidence type="ECO:0000256" key="3">
    <source>
        <dbReference type="ARBA" id="ARBA00022801"/>
    </source>
</evidence>
<keyword evidence="7" id="KW-1185">Reference proteome</keyword>
<dbReference type="Pfam" id="PF00561">
    <property type="entry name" value="Abhydrolase_1"/>
    <property type="match status" value="1"/>
</dbReference>
<feature type="active site" description="Charge relay system" evidence="4">
    <location>
        <position position="282"/>
    </location>
</feature>
<dbReference type="PANTHER" id="PTHR10794">
    <property type="entry name" value="ABHYDROLASE DOMAIN-CONTAINING PROTEIN"/>
    <property type="match status" value="1"/>
</dbReference>
<dbReference type="PIRSF" id="PIRSF005211">
    <property type="entry name" value="Ab_hydro_YheT"/>
    <property type="match status" value="1"/>
</dbReference>
<dbReference type="Proteomes" id="UP000196573">
    <property type="component" value="Unassembled WGS sequence"/>
</dbReference>
<dbReference type="GO" id="GO:0034338">
    <property type="term" value="F:short-chain carboxylesterase activity"/>
    <property type="evidence" value="ECO:0007669"/>
    <property type="project" value="TreeGrafter"/>
</dbReference>
<feature type="active site" description="Charge relay system" evidence="4">
    <location>
        <position position="148"/>
    </location>
</feature>
<proteinExistence type="inferred from homology"/>
<sequence>MNKPAATTFASDKTFSPALWLRGAHLQTIWSPLFRNQPLPDRQRERLILPDGDFINLDWYGPDAPDKPLIILLHGLTGCSQSKYIIGLQTALALQGMPSVAMNFRGCGGEPNDLTTGYHSGISSDLKLVIQSLKQRWPARQLMATGYSLGGNVLLKYLGEEGEDSQLSAAVAVSVPFELDQCSLRINEGFSKVYRDRFLKDMVAYIEAKKQHFRMQGWSDRLNTLEQLGTLDKLSTFHDYDDHVTAPLHGFQSAEDYYSRCSSRNWLSTIDTPTLILQSADDPFLYPHSVPETSELSASTTLELTQGGGHVGFIGRNGLRNEYWLEQRIPRFFTGAGQINFPGWC</sequence>
<dbReference type="RefSeq" id="WP_087110909.1">
    <property type="nucleotide sequence ID" value="NZ_CBCSCN010000006.1"/>
</dbReference>
<reference evidence="6 7" key="1">
    <citation type="submission" date="2017-03" db="EMBL/GenBank/DDBJ databases">
        <authorList>
            <person name="Afonso C.L."/>
            <person name="Miller P.J."/>
            <person name="Scott M.A."/>
            <person name="Spackman E."/>
            <person name="Goraichik I."/>
            <person name="Dimitrov K.M."/>
            <person name="Suarez D.L."/>
            <person name="Swayne D.E."/>
        </authorList>
    </citation>
    <scope>NUCLEOTIDE SEQUENCE [LARGE SCALE GENOMIC DNA]</scope>
    <source>
        <strain evidence="6">SB41UT1</strain>
    </source>
</reference>
<feature type="active site" description="Charge relay system" evidence="4">
    <location>
        <position position="310"/>
    </location>
</feature>
<dbReference type="InterPro" id="IPR029058">
    <property type="entry name" value="AB_hydrolase_fold"/>
</dbReference>
<dbReference type="EMBL" id="FWPT01000006">
    <property type="protein sequence ID" value="SMA48579.1"/>
    <property type="molecule type" value="Genomic_DNA"/>
</dbReference>
<evidence type="ECO:0000313" key="7">
    <source>
        <dbReference type="Proteomes" id="UP000196573"/>
    </source>
</evidence>
<dbReference type="SUPFAM" id="SSF53474">
    <property type="entry name" value="alpha/beta-Hydrolases"/>
    <property type="match status" value="1"/>
</dbReference>
<evidence type="ECO:0000256" key="4">
    <source>
        <dbReference type="PIRSR" id="PIRSR005211-1"/>
    </source>
</evidence>
<dbReference type="PROSITE" id="PS01133">
    <property type="entry name" value="UPF0017"/>
    <property type="match status" value="1"/>
</dbReference>
<gene>
    <name evidence="6" type="ORF">EHSB41UT_02790</name>
</gene>
<accession>A0A1X7ALN6</accession>
<feature type="domain" description="AB hydrolase-1" evidence="5">
    <location>
        <begin position="68"/>
        <end position="314"/>
    </location>
</feature>
<name>A0A1X7ALN6_9GAMM</name>
<comment type="similarity">
    <text evidence="1">Belongs to the AB hydrolase superfamily. AB hydrolase 4 family.</text>
</comment>
<evidence type="ECO:0000256" key="1">
    <source>
        <dbReference type="ARBA" id="ARBA00010884"/>
    </source>
</evidence>
<organism evidence="6 7">
    <name type="scientific">Parendozoicomonas haliclonae</name>
    <dbReference type="NCBI Taxonomy" id="1960125"/>
    <lineage>
        <taxon>Bacteria</taxon>
        <taxon>Pseudomonadati</taxon>
        <taxon>Pseudomonadota</taxon>
        <taxon>Gammaproteobacteria</taxon>
        <taxon>Oceanospirillales</taxon>
        <taxon>Endozoicomonadaceae</taxon>
        <taxon>Parendozoicomonas</taxon>
    </lineage>
</organism>
<dbReference type="NCBIfam" id="NF008218">
    <property type="entry name" value="PRK10985.1"/>
    <property type="match status" value="1"/>
</dbReference>
<keyword evidence="3 6" id="KW-0378">Hydrolase</keyword>
<dbReference type="InterPro" id="IPR000073">
    <property type="entry name" value="AB_hydrolase_1"/>
</dbReference>
<protein>
    <submittedName>
        <fullName evidence="6">Putative hydrolase</fullName>
    </submittedName>
</protein>
<dbReference type="InterPro" id="IPR050960">
    <property type="entry name" value="AB_hydrolase_4_sf"/>
</dbReference>
<dbReference type="AlphaFoldDB" id="A0A1X7ALN6"/>
<evidence type="ECO:0000259" key="5">
    <source>
        <dbReference type="Pfam" id="PF00561"/>
    </source>
</evidence>
<dbReference type="PANTHER" id="PTHR10794:SF94">
    <property type="entry name" value="ESTERASE YHET-RELATED"/>
    <property type="match status" value="1"/>
</dbReference>